<dbReference type="CDD" id="cd00082">
    <property type="entry name" value="HisKA"/>
    <property type="match status" value="1"/>
</dbReference>
<dbReference type="GO" id="GO:0000155">
    <property type="term" value="F:phosphorelay sensor kinase activity"/>
    <property type="evidence" value="ECO:0007669"/>
    <property type="project" value="InterPro"/>
</dbReference>
<evidence type="ECO:0000259" key="15">
    <source>
        <dbReference type="PROSITE" id="PS50109"/>
    </source>
</evidence>
<keyword evidence="8" id="KW-0547">Nucleotide-binding</keyword>
<dbReference type="OrthoDB" id="14660at2"/>
<comment type="catalytic activity">
    <reaction evidence="1">
        <text>ATP + protein L-histidine = ADP + protein N-phospho-L-histidine.</text>
        <dbReference type="EC" id="2.7.13.3"/>
    </reaction>
</comment>
<dbReference type="InterPro" id="IPR005467">
    <property type="entry name" value="His_kinase_dom"/>
</dbReference>
<dbReference type="Gene3D" id="3.30.565.10">
    <property type="entry name" value="Histidine kinase-like ATPase, C-terminal domain"/>
    <property type="match status" value="1"/>
</dbReference>
<name>A0A5D0CPE6_9BACL</name>
<dbReference type="Pfam" id="PF00512">
    <property type="entry name" value="HisKA"/>
    <property type="match status" value="1"/>
</dbReference>
<dbReference type="Gene3D" id="1.10.287.130">
    <property type="match status" value="1"/>
</dbReference>
<dbReference type="PANTHER" id="PTHR45528:SF9">
    <property type="entry name" value="SENSOR HISTIDINE KINASE YBDK"/>
    <property type="match status" value="1"/>
</dbReference>
<dbReference type="AlphaFoldDB" id="A0A5D0CPE6"/>
<dbReference type="SMART" id="SM00388">
    <property type="entry name" value="HisKA"/>
    <property type="match status" value="1"/>
</dbReference>
<accession>A0A5D0CPE6</accession>
<protein>
    <recommendedName>
        <fullName evidence="3">histidine kinase</fullName>
        <ecNumber evidence="3">2.7.13.3</ecNumber>
    </recommendedName>
</protein>
<dbReference type="SUPFAM" id="SSF55874">
    <property type="entry name" value="ATPase domain of HSP90 chaperone/DNA topoisomerase II/histidine kinase"/>
    <property type="match status" value="1"/>
</dbReference>
<dbReference type="InterPro" id="IPR050398">
    <property type="entry name" value="HssS/ArlS-like"/>
</dbReference>
<evidence type="ECO:0000256" key="5">
    <source>
        <dbReference type="ARBA" id="ARBA00022553"/>
    </source>
</evidence>
<dbReference type="InterPro" id="IPR036097">
    <property type="entry name" value="HisK_dim/P_sf"/>
</dbReference>
<dbReference type="Proteomes" id="UP000325218">
    <property type="component" value="Unassembled WGS sequence"/>
</dbReference>
<dbReference type="SUPFAM" id="SSF158472">
    <property type="entry name" value="HAMP domain-like"/>
    <property type="match status" value="1"/>
</dbReference>
<comment type="subcellular location">
    <subcellularLocation>
        <location evidence="2">Cell membrane</location>
        <topology evidence="2">Multi-pass membrane protein</topology>
    </subcellularLocation>
</comment>
<keyword evidence="13 14" id="KW-0472">Membrane</keyword>
<evidence type="ECO:0000256" key="2">
    <source>
        <dbReference type="ARBA" id="ARBA00004651"/>
    </source>
</evidence>
<dbReference type="GO" id="GO:0005524">
    <property type="term" value="F:ATP binding"/>
    <property type="evidence" value="ECO:0007669"/>
    <property type="project" value="UniProtKB-KW"/>
</dbReference>
<dbReference type="PROSITE" id="PS50885">
    <property type="entry name" value="HAMP"/>
    <property type="match status" value="1"/>
</dbReference>
<keyword evidence="4" id="KW-1003">Cell membrane</keyword>
<dbReference type="PROSITE" id="PS50109">
    <property type="entry name" value="HIS_KIN"/>
    <property type="match status" value="1"/>
</dbReference>
<keyword evidence="10" id="KW-0067">ATP-binding</keyword>
<dbReference type="SMART" id="SM00304">
    <property type="entry name" value="HAMP"/>
    <property type="match status" value="1"/>
</dbReference>
<organism evidence="17 18">
    <name type="scientific">Paenibacillus faecis</name>
    <dbReference type="NCBI Taxonomy" id="862114"/>
    <lineage>
        <taxon>Bacteria</taxon>
        <taxon>Bacillati</taxon>
        <taxon>Bacillota</taxon>
        <taxon>Bacilli</taxon>
        <taxon>Bacillales</taxon>
        <taxon>Paenibacillaceae</taxon>
        <taxon>Paenibacillus</taxon>
    </lineage>
</organism>
<dbReference type="InterPro" id="IPR003660">
    <property type="entry name" value="HAMP_dom"/>
</dbReference>
<evidence type="ECO:0000256" key="11">
    <source>
        <dbReference type="ARBA" id="ARBA00022989"/>
    </source>
</evidence>
<evidence type="ECO:0000256" key="3">
    <source>
        <dbReference type="ARBA" id="ARBA00012438"/>
    </source>
</evidence>
<keyword evidence="18" id="KW-1185">Reference proteome</keyword>
<dbReference type="SMART" id="SM00387">
    <property type="entry name" value="HATPase_c"/>
    <property type="match status" value="1"/>
</dbReference>
<evidence type="ECO:0000256" key="6">
    <source>
        <dbReference type="ARBA" id="ARBA00022679"/>
    </source>
</evidence>
<evidence type="ECO:0000256" key="1">
    <source>
        <dbReference type="ARBA" id="ARBA00000085"/>
    </source>
</evidence>
<dbReference type="InterPro" id="IPR003661">
    <property type="entry name" value="HisK_dim/P_dom"/>
</dbReference>
<reference evidence="17 18" key="1">
    <citation type="submission" date="2019-08" db="EMBL/GenBank/DDBJ databases">
        <title>Genome sequencing of Paenibacillus faecis DSM 23593(T).</title>
        <authorList>
            <person name="Kook J.-K."/>
            <person name="Park S.-N."/>
            <person name="Lim Y.K."/>
        </authorList>
    </citation>
    <scope>NUCLEOTIDE SEQUENCE [LARGE SCALE GENOMIC DNA]</scope>
    <source>
        <strain evidence="17 18">DSM 23593</strain>
    </source>
</reference>
<gene>
    <name evidence="17" type="ORF">FRY98_18200</name>
</gene>
<evidence type="ECO:0000259" key="16">
    <source>
        <dbReference type="PROSITE" id="PS50885"/>
    </source>
</evidence>
<evidence type="ECO:0000313" key="18">
    <source>
        <dbReference type="Proteomes" id="UP000325218"/>
    </source>
</evidence>
<feature type="transmembrane region" description="Helical" evidence="14">
    <location>
        <begin position="182"/>
        <end position="202"/>
    </location>
</feature>
<keyword evidence="12" id="KW-0902">Two-component regulatory system</keyword>
<dbReference type="Pfam" id="PF00672">
    <property type="entry name" value="HAMP"/>
    <property type="match status" value="1"/>
</dbReference>
<keyword evidence="9 17" id="KW-0418">Kinase</keyword>
<dbReference type="PANTHER" id="PTHR45528">
    <property type="entry name" value="SENSOR HISTIDINE KINASE CPXA"/>
    <property type="match status" value="1"/>
</dbReference>
<evidence type="ECO:0000256" key="7">
    <source>
        <dbReference type="ARBA" id="ARBA00022692"/>
    </source>
</evidence>
<keyword evidence="7 14" id="KW-0812">Transmembrane</keyword>
<dbReference type="RefSeq" id="WP_148454656.1">
    <property type="nucleotide sequence ID" value="NZ_VSDO01000004.1"/>
</dbReference>
<feature type="domain" description="Histidine kinase" evidence="15">
    <location>
        <begin position="270"/>
        <end position="469"/>
    </location>
</feature>
<keyword evidence="6" id="KW-0808">Transferase</keyword>
<evidence type="ECO:0000256" key="10">
    <source>
        <dbReference type="ARBA" id="ARBA00022840"/>
    </source>
</evidence>
<evidence type="ECO:0000256" key="9">
    <source>
        <dbReference type="ARBA" id="ARBA00022777"/>
    </source>
</evidence>
<evidence type="ECO:0000256" key="4">
    <source>
        <dbReference type="ARBA" id="ARBA00022475"/>
    </source>
</evidence>
<evidence type="ECO:0000256" key="14">
    <source>
        <dbReference type="SAM" id="Phobius"/>
    </source>
</evidence>
<comment type="caution">
    <text evidence="17">The sequence shown here is derived from an EMBL/GenBank/DDBJ whole genome shotgun (WGS) entry which is preliminary data.</text>
</comment>
<dbReference type="SUPFAM" id="SSF47384">
    <property type="entry name" value="Homodimeric domain of signal transducing histidine kinase"/>
    <property type="match status" value="1"/>
</dbReference>
<dbReference type="InterPro" id="IPR036890">
    <property type="entry name" value="HATPase_C_sf"/>
</dbReference>
<proteinExistence type="predicted"/>
<evidence type="ECO:0000256" key="8">
    <source>
        <dbReference type="ARBA" id="ARBA00022741"/>
    </source>
</evidence>
<keyword evidence="11 14" id="KW-1133">Transmembrane helix</keyword>
<dbReference type="InterPro" id="IPR003594">
    <property type="entry name" value="HATPase_dom"/>
</dbReference>
<dbReference type="EC" id="2.7.13.3" evidence="3"/>
<feature type="domain" description="HAMP" evidence="16">
    <location>
        <begin position="203"/>
        <end position="255"/>
    </location>
</feature>
<dbReference type="EMBL" id="VSDO01000004">
    <property type="protein sequence ID" value="TYA11134.1"/>
    <property type="molecule type" value="Genomic_DNA"/>
</dbReference>
<evidence type="ECO:0000256" key="12">
    <source>
        <dbReference type="ARBA" id="ARBA00023012"/>
    </source>
</evidence>
<keyword evidence="5" id="KW-0597">Phosphoprotein</keyword>
<dbReference type="Gene3D" id="6.10.340.10">
    <property type="match status" value="1"/>
</dbReference>
<dbReference type="Pfam" id="PF02518">
    <property type="entry name" value="HATPase_c"/>
    <property type="match status" value="1"/>
</dbReference>
<evidence type="ECO:0000313" key="17">
    <source>
        <dbReference type="EMBL" id="TYA11134.1"/>
    </source>
</evidence>
<dbReference type="GO" id="GO:0005886">
    <property type="term" value="C:plasma membrane"/>
    <property type="evidence" value="ECO:0007669"/>
    <property type="project" value="UniProtKB-SubCell"/>
</dbReference>
<evidence type="ECO:0000256" key="13">
    <source>
        <dbReference type="ARBA" id="ARBA00023136"/>
    </source>
</evidence>
<sequence>MKPYVKTKFRNSLLSRYLIIIGFALVLVPILIPVSFAASWGVNRLLFPPAPGTAETVRDYGSGLDLETMWHGEAQALGGKAPQAIDERLRQLKREYPDASLFWVDSAGQTRLQLPERSGLPAKWSAEDAIAYMKRAVNGDPFTIVAFIGSKKSPGNQGFMVFELPRAHMYKSSTERNGDSRFYGLFMFMMFAFFILISYLFFRDIRTRLLRLETGMARTGPNGLPVRIAEGRPDEIGRLEQAFNRMVDELGQSRQREREEEELRKNLIGNLSHDLRTPLTVLGGQLYSFRKEPLSEQGREVLALMEVKIKDLGTLIDHLLSYNLLSSGRYALNPEDRDVLRIVRVSAAAWYPLWEKAGIEADIDLPDEPLIWNVDEQGFRRVLDNLFQNLVRHARSGGYVGISLAERHGKPALVIADRGPGLGAVSPSKGAGLGLQIVDLLLREMNLCRETESTAERGTRTYIFTAAPSPLVK</sequence>
<dbReference type="CDD" id="cd06225">
    <property type="entry name" value="HAMP"/>
    <property type="match status" value="1"/>
</dbReference>